<protein>
    <submittedName>
        <fullName evidence="1">Uncharacterized protein</fullName>
    </submittedName>
</protein>
<dbReference type="EMBL" id="CP013200">
    <property type="protein sequence ID" value="ALO67235.1"/>
    <property type="molecule type" value="Genomic_DNA"/>
</dbReference>
<evidence type="ECO:0000313" key="1">
    <source>
        <dbReference type="EMBL" id="ALO67235.1"/>
    </source>
</evidence>
<proteinExistence type="predicted"/>
<evidence type="ECO:0000313" key="2">
    <source>
        <dbReference type="Proteomes" id="UP000059574"/>
    </source>
</evidence>
<organism evidence="1 2">
    <name type="scientific">Arthrobacter alpinus</name>
    <dbReference type="NCBI Taxonomy" id="656366"/>
    <lineage>
        <taxon>Bacteria</taxon>
        <taxon>Bacillati</taxon>
        <taxon>Actinomycetota</taxon>
        <taxon>Actinomycetes</taxon>
        <taxon>Micrococcales</taxon>
        <taxon>Micrococcaceae</taxon>
        <taxon>Arthrobacter</taxon>
    </lineage>
</organism>
<dbReference type="Proteomes" id="UP000059574">
    <property type="component" value="Chromosome"/>
</dbReference>
<name>A0A0S2M0F9_9MICC</name>
<reference evidence="2" key="1">
    <citation type="submission" date="2015-11" db="EMBL/GenBank/DDBJ databases">
        <authorList>
            <person name="Kumar R."/>
            <person name="Singh D."/>
            <person name="Swarnkar M.K."/>
            <person name="Singh A.K."/>
            <person name="Kumar S."/>
        </authorList>
    </citation>
    <scope>NUCLEOTIDE SEQUENCE [LARGE SCALE GENOMIC DNA]</scope>
    <source>
        <strain evidence="2">ERGS4:06</strain>
    </source>
</reference>
<accession>A0A0S2M0F9</accession>
<dbReference type="AlphaFoldDB" id="A0A0S2M0F9"/>
<gene>
    <name evidence="1" type="ORF">AS189_12905</name>
</gene>
<sequence length="67" mass="7224">MTVVGPAMTCGSQASQLKPQVRITKMTIAARGRRAFVLAAAGGVDFIILHEPSLLWNVETLPHHQNS</sequence>
<reference evidence="1 2" key="2">
    <citation type="journal article" date="2016" name="J. Biotechnol.">
        <title>Complete genome sequence of Arthrobacter alpinus ERGS4:06, a yellow pigmented bacterium tolerant to cold and radiations isolated from Sikkim Himalaya.</title>
        <authorList>
            <person name="Kumar R."/>
            <person name="Singh D."/>
            <person name="Swarnkar M.K."/>
            <person name="Singh A.K."/>
            <person name="Kumar S."/>
        </authorList>
    </citation>
    <scope>NUCLEOTIDE SEQUENCE [LARGE SCALE GENOMIC DNA]</scope>
    <source>
        <strain evidence="1 2">ERGS4:06</strain>
    </source>
</reference>